<dbReference type="OrthoDB" id="5294870at2"/>
<gene>
    <name evidence="2" type="ORF">D4T97_007525</name>
</gene>
<protein>
    <submittedName>
        <fullName evidence="2">EthD family reductase</fullName>
    </submittedName>
</protein>
<feature type="domain" description="EthD" evidence="1">
    <location>
        <begin position="11"/>
        <end position="88"/>
    </location>
</feature>
<dbReference type="InterPro" id="IPR011008">
    <property type="entry name" value="Dimeric_a/b-barrel"/>
</dbReference>
<dbReference type="PANTHER" id="PTHR40260">
    <property type="entry name" value="BLR8190 PROTEIN"/>
    <property type="match status" value="1"/>
</dbReference>
<evidence type="ECO:0000313" key="3">
    <source>
        <dbReference type="Proteomes" id="UP000287156"/>
    </source>
</evidence>
<proteinExistence type="predicted"/>
<accession>A0A429Y1I6</accession>
<dbReference type="InterPro" id="IPR009799">
    <property type="entry name" value="EthD_dom"/>
</dbReference>
<keyword evidence="3" id="KW-1185">Reference proteome</keyword>
<dbReference type="GO" id="GO:0016491">
    <property type="term" value="F:oxidoreductase activity"/>
    <property type="evidence" value="ECO:0007669"/>
    <property type="project" value="InterPro"/>
</dbReference>
<comment type="caution">
    <text evidence="2">The sequence shown here is derived from an EMBL/GenBank/DDBJ whole genome shotgun (WGS) entry which is preliminary data.</text>
</comment>
<evidence type="ECO:0000313" key="2">
    <source>
        <dbReference type="EMBL" id="RST75103.1"/>
    </source>
</evidence>
<evidence type="ECO:0000259" key="1">
    <source>
        <dbReference type="Pfam" id="PF07110"/>
    </source>
</evidence>
<dbReference type="Proteomes" id="UP000287156">
    <property type="component" value="Unassembled WGS sequence"/>
</dbReference>
<dbReference type="Gene3D" id="3.30.70.100">
    <property type="match status" value="1"/>
</dbReference>
<dbReference type="EMBL" id="QYTV02000003">
    <property type="protein sequence ID" value="RST75103.1"/>
    <property type="molecule type" value="Genomic_DNA"/>
</dbReference>
<dbReference type="PANTHER" id="PTHR40260:SF2">
    <property type="entry name" value="BLR8190 PROTEIN"/>
    <property type="match status" value="1"/>
</dbReference>
<dbReference type="RefSeq" id="WP_126049279.1">
    <property type="nucleotide sequence ID" value="NZ_QYTV02000003.1"/>
</dbReference>
<dbReference type="SUPFAM" id="SSF54909">
    <property type="entry name" value="Dimeric alpha+beta barrel"/>
    <property type="match status" value="1"/>
</dbReference>
<dbReference type="AlphaFoldDB" id="A0A429Y1I6"/>
<reference evidence="2" key="1">
    <citation type="submission" date="2018-12" db="EMBL/GenBank/DDBJ databases">
        <authorList>
            <person name="Sun L."/>
            <person name="Chen Z."/>
        </authorList>
    </citation>
    <scope>NUCLEOTIDE SEQUENCE [LARGE SCALE GENOMIC DNA]</scope>
    <source>
        <strain evidence="2">3-2-2</strain>
    </source>
</reference>
<organism evidence="2 3">
    <name type="scientific">Siminovitchia acidinfaciens</name>
    <dbReference type="NCBI Taxonomy" id="2321395"/>
    <lineage>
        <taxon>Bacteria</taxon>
        <taxon>Bacillati</taxon>
        <taxon>Bacillota</taxon>
        <taxon>Bacilli</taxon>
        <taxon>Bacillales</taxon>
        <taxon>Bacillaceae</taxon>
        <taxon>Siminovitchia</taxon>
    </lineage>
</organism>
<name>A0A429Y1I6_9BACI</name>
<dbReference type="NCBIfam" id="TIGR02118">
    <property type="entry name" value="EthD family reductase"/>
    <property type="match status" value="1"/>
</dbReference>
<dbReference type="Pfam" id="PF07110">
    <property type="entry name" value="EthD"/>
    <property type="match status" value="1"/>
</dbReference>
<sequence length="101" mass="11777">MFKMIALFKKPENTEEFDKYYFETHIPLTEKIPGLRKVEITKFTGSPMGESPYYLMCEMYYDSFEAFKDSSKTEESKASGKDVMKFAGDIVTFMFGEEVNE</sequence>